<gene>
    <name evidence="15" type="primary">fabF</name>
    <name evidence="15" type="ORF">E0L21_24295</name>
</gene>
<dbReference type="PROSITE" id="PS52004">
    <property type="entry name" value="KS3_2"/>
    <property type="match status" value="1"/>
</dbReference>
<dbReference type="PROSITE" id="PS00606">
    <property type="entry name" value="KS3_1"/>
    <property type="match status" value="1"/>
</dbReference>
<name>A0A4R0GFH0_9ENTR</name>
<accession>A0A4R0GFH0</accession>
<evidence type="ECO:0000256" key="5">
    <source>
        <dbReference type="ARBA" id="ARBA00022516"/>
    </source>
</evidence>
<evidence type="ECO:0000313" key="15">
    <source>
        <dbReference type="EMBL" id="TCB96084.1"/>
    </source>
</evidence>
<reference evidence="15 16" key="1">
    <citation type="submission" date="2019-02" db="EMBL/GenBank/DDBJ databases">
        <title>The draft genome of Kosakonia quasisacchari strain WCHKQ120001.</title>
        <authorList>
            <person name="Wang C."/>
            <person name="Feng Y."/>
            <person name="Zong Z."/>
        </authorList>
    </citation>
    <scope>NUCLEOTIDE SEQUENCE [LARGE SCALE GENOMIC DNA]</scope>
    <source>
        <strain evidence="15 16">WCHKQ120001</strain>
    </source>
</reference>
<feature type="domain" description="Ketosynthase family 3 (KS3)" evidence="14">
    <location>
        <begin position="5"/>
        <end position="422"/>
    </location>
</feature>
<evidence type="ECO:0000256" key="4">
    <source>
        <dbReference type="ARBA" id="ARBA00014657"/>
    </source>
</evidence>
<keyword evidence="9 11" id="KW-0275">Fatty acid biosynthesis</keyword>
<dbReference type="GO" id="GO:0006633">
    <property type="term" value="P:fatty acid biosynthetic process"/>
    <property type="evidence" value="ECO:0007669"/>
    <property type="project" value="UniProtKB-UniRule"/>
</dbReference>
<dbReference type="InterPro" id="IPR017568">
    <property type="entry name" value="3-oxoacyl-ACP_synth-2"/>
</dbReference>
<evidence type="ECO:0000256" key="11">
    <source>
        <dbReference type="PIRNR" id="PIRNR000447"/>
    </source>
</evidence>
<dbReference type="EMBL" id="SJOP01000044">
    <property type="protein sequence ID" value="TCB96084.1"/>
    <property type="molecule type" value="Genomic_DNA"/>
</dbReference>
<dbReference type="AlphaFoldDB" id="A0A4R0GFH0"/>
<dbReference type="Gene3D" id="3.40.47.10">
    <property type="match status" value="1"/>
</dbReference>
<evidence type="ECO:0000256" key="8">
    <source>
        <dbReference type="ARBA" id="ARBA00023098"/>
    </source>
</evidence>
<dbReference type="InterPro" id="IPR018201">
    <property type="entry name" value="Ketoacyl_synth_AS"/>
</dbReference>
<dbReference type="InterPro" id="IPR000794">
    <property type="entry name" value="Beta-ketoacyl_synthase"/>
</dbReference>
<dbReference type="Pfam" id="PF00109">
    <property type="entry name" value="ketoacyl-synt"/>
    <property type="match status" value="1"/>
</dbReference>
<keyword evidence="5 11" id="KW-0444">Lipid biosynthesis</keyword>
<evidence type="ECO:0000256" key="2">
    <source>
        <dbReference type="ARBA" id="ARBA00008467"/>
    </source>
</evidence>
<comment type="catalytic activity">
    <reaction evidence="11">
        <text>a fatty acyl-[ACP] + malonyl-[ACP] + H(+) = a 3-oxoacyl-[ACP] + holo-[ACP] + CO2</text>
        <dbReference type="Rhea" id="RHEA:22836"/>
        <dbReference type="Rhea" id="RHEA-COMP:9623"/>
        <dbReference type="Rhea" id="RHEA-COMP:9685"/>
        <dbReference type="Rhea" id="RHEA-COMP:9916"/>
        <dbReference type="Rhea" id="RHEA-COMP:14125"/>
        <dbReference type="ChEBI" id="CHEBI:15378"/>
        <dbReference type="ChEBI" id="CHEBI:16526"/>
        <dbReference type="ChEBI" id="CHEBI:64479"/>
        <dbReference type="ChEBI" id="CHEBI:78449"/>
        <dbReference type="ChEBI" id="CHEBI:78776"/>
        <dbReference type="ChEBI" id="CHEBI:138651"/>
    </reaction>
</comment>
<dbReference type="GO" id="GO:0004315">
    <property type="term" value="F:3-oxoacyl-[acyl-carrier-protein] synthase activity"/>
    <property type="evidence" value="ECO:0007669"/>
    <property type="project" value="UniProtKB-UniRule"/>
</dbReference>
<dbReference type="NCBIfam" id="NF004970">
    <property type="entry name" value="PRK06333.1"/>
    <property type="match status" value="1"/>
</dbReference>
<evidence type="ECO:0000256" key="9">
    <source>
        <dbReference type="ARBA" id="ARBA00023160"/>
    </source>
</evidence>
<dbReference type="OrthoDB" id="9808669at2"/>
<dbReference type="PANTHER" id="PTHR11712:SF321">
    <property type="entry name" value="3-OXOACYL-[ACYL-CARRIER-PROTEIN] SYNTHASE 2"/>
    <property type="match status" value="1"/>
</dbReference>
<evidence type="ECO:0000256" key="7">
    <source>
        <dbReference type="ARBA" id="ARBA00022832"/>
    </source>
</evidence>
<proteinExistence type="inferred from homology"/>
<feature type="active site" description="For beta-ketoacyl synthase activity" evidence="12">
    <location>
        <position position="175"/>
    </location>
</feature>
<evidence type="ECO:0000259" key="14">
    <source>
        <dbReference type="PROSITE" id="PS52004"/>
    </source>
</evidence>
<dbReference type="SMART" id="SM00825">
    <property type="entry name" value="PKS_KS"/>
    <property type="match status" value="1"/>
</dbReference>
<keyword evidence="6 11" id="KW-0808">Transferase</keyword>
<dbReference type="EC" id="2.3.1.179" evidence="3 11"/>
<comment type="similarity">
    <text evidence="2 11 13">Belongs to the thiolase-like superfamily. Beta-ketoacyl-ACP synthases family.</text>
</comment>
<evidence type="ECO:0000256" key="1">
    <source>
        <dbReference type="ARBA" id="ARBA00005194"/>
    </source>
</evidence>
<dbReference type="PANTHER" id="PTHR11712">
    <property type="entry name" value="POLYKETIDE SYNTHASE-RELATED"/>
    <property type="match status" value="1"/>
</dbReference>
<organism evidence="15 16">
    <name type="scientific">Kosakonia quasisacchari</name>
    <dbReference type="NCBI Taxonomy" id="2529380"/>
    <lineage>
        <taxon>Bacteria</taxon>
        <taxon>Pseudomonadati</taxon>
        <taxon>Pseudomonadota</taxon>
        <taxon>Gammaproteobacteria</taxon>
        <taxon>Enterobacterales</taxon>
        <taxon>Enterobacteriaceae</taxon>
        <taxon>Kosakonia</taxon>
    </lineage>
</organism>
<sequence length="424" mass="44055">MSVSTKRVVVTGMGIVSPLGCGVSHVWQSLVQGTSGISRLADDMVDDIPCKVAGQVPSIEEDPQYGFDPLVAIPAKERKKMDRFIEFALVAAKEALTQANWFPQDQAEKDRTATVIATGIGGFNEIANAVRTTDDRGPRRLSPFTIPSFLANLAAGHVSIAHGFRGPIGAPVTACAAGAQAIGDAARMIRSGEADIALCGGSEAAIHRVSLAGFAAARALSSSFNDIPTTASRPFDRDRDGFVMGEGAGLLVIESLEHALARGATPLAELVGYGTSADAYHLTAGPEDGNGARRAMEAAIRQAGVTTADIQHINAHATSTQVGDKGELAAIKGLFGNAPVAITSTKSATGHLLGAAGGIEAIFTIQALRDQVVPPTLNLHHPDAEAEGLHLVALTAQPLEMRYALSNGFGFGGVNASLLLKRWE</sequence>
<dbReference type="InterPro" id="IPR016039">
    <property type="entry name" value="Thiolase-like"/>
</dbReference>
<keyword evidence="8" id="KW-0443">Lipid metabolism</keyword>
<dbReference type="InterPro" id="IPR014030">
    <property type="entry name" value="Ketoacyl_synth_N"/>
</dbReference>
<comment type="catalytic activity">
    <reaction evidence="11">
        <text>(9Z)-hexadecenoyl-[ACP] + malonyl-[ACP] + H(+) = 3-oxo-(11Z)-octadecenoyl-[ACP] + holo-[ACP] + CO2</text>
        <dbReference type="Rhea" id="RHEA:55040"/>
        <dbReference type="Rhea" id="RHEA-COMP:9623"/>
        <dbReference type="Rhea" id="RHEA-COMP:9685"/>
        <dbReference type="Rhea" id="RHEA-COMP:10800"/>
        <dbReference type="Rhea" id="RHEA-COMP:14074"/>
        <dbReference type="ChEBI" id="CHEBI:15378"/>
        <dbReference type="ChEBI" id="CHEBI:16526"/>
        <dbReference type="ChEBI" id="CHEBI:64479"/>
        <dbReference type="ChEBI" id="CHEBI:78449"/>
        <dbReference type="ChEBI" id="CHEBI:83989"/>
        <dbReference type="ChEBI" id="CHEBI:138538"/>
        <dbReference type="EC" id="2.3.1.179"/>
    </reaction>
</comment>
<comment type="caution">
    <text evidence="15">The sequence shown here is derived from an EMBL/GenBank/DDBJ whole genome shotgun (WGS) entry which is preliminary data.</text>
</comment>
<evidence type="ECO:0000256" key="3">
    <source>
        <dbReference type="ARBA" id="ARBA00012356"/>
    </source>
</evidence>
<dbReference type="SUPFAM" id="SSF53901">
    <property type="entry name" value="Thiolase-like"/>
    <property type="match status" value="2"/>
</dbReference>
<dbReference type="RefSeq" id="WP_131413788.1">
    <property type="nucleotide sequence ID" value="NZ_CATKPI010000003.1"/>
</dbReference>
<comment type="function">
    <text evidence="11">Involved in the type II fatty acid elongation cycle. Catalyzes the elongation of a wide range of acyl-ACP by the addition of two carbons from malonyl-ACP to an acyl acceptor. Can efficiently catalyze the conversion of palmitoleoyl-ACP (cis-hexadec-9-enoyl-ACP) to cis-vaccenoyl-ACP (cis-octadec-11-enoyl-ACP), an essential step in the thermal regulation of fatty acid composition.</text>
</comment>
<dbReference type="Pfam" id="PF02801">
    <property type="entry name" value="Ketoacyl-synt_C"/>
    <property type="match status" value="1"/>
</dbReference>
<evidence type="ECO:0000313" key="16">
    <source>
        <dbReference type="Proteomes" id="UP000291793"/>
    </source>
</evidence>
<keyword evidence="10 11" id="KW-0012">Acyltransferase</keyword>
<dbReference type="NCBIfam" id="TIGR03150">
    <property type="entry name" value="fabF"/>
    <property type="match status" value="1"/>
</dbReference>
<dbReference type="Proteomes" id="UP000291793">
    <property type="component" value="Unassembled WGS sequence"/>
</dbReference>
<evidence type="ECO:0000256" key="13">
    <source>
        <dbReference type="RuleBase" id="RU003694"/>
    </source>
</evidence>
<keyword evidence="16" id="KW-1185">Reference proteome</keyword>
<dbReference type="GO" id="GO:0005829">
    <property type="term" value="C:cytosol"/>
    <property type="evidence" value="ECO:0007669"/>
    <property type="project" value="TreeGrafter"/>
</dbReference>
<protein>
    <recommendedName>
        <fullName evidence="4 11">3-oxoacyl-[acyl-carrier-protein] synthase 2</fullName>
        <ecNumber evidence="3 11">2.3.1.179</ecNumber>
    </recommendedName>
</protein>
<comment type="pathway">
    <text evidence="1 11">Lipid metabolism; fatty acid biosynthesis.</text>
</comment>
<dbReference type="InterPro" id="IPR014031">
    <property type="entry name" value="Ketoacyl_synth_C"/>
</dbReference>
<dbReference type="NCBIfam" id="NF005589">
    <property type="entry name" value="PRK07314.1"/>
    <property type="match status" value="1"/>
</dbReference>
<evidence type="ECO:0000256" key="6">
    <source>
        <dbReference type="ARBA" id="ARBA00022679"/>
    </source>
</evidence>
<dbReference type="FunFam" id="3.40.47.10:FF:000009">
    <property type="entry name" value="3-oxoacyl-[acyl-carrier-protein] synthase 2"/>
    <property type="match status" value="1"/>
</dbReference>
<evidence type="ECO:0000256" key="10">
    <source>
        <dbReference type="ARBA" id="ARBA00023315"/>
    </source>
</evidence>
<dbReference type="PIRSF" id="PIRSF000447">
    <property type="entry name" value="KAS_II"/>
    <property type="match status" value="1"/>
</dbReference>
<dbReference type="UniPathway" id="UPA00094"/>
<keyword evidence="7" id="KW-0276">Fatty acid metabolism</keyword>
<dbReference type="InterPro" id="IPR020841">
    <property type="entry name" value="PKS_Beta-ketoAc_synthase_dom"/>
</dbReference>
<dbReference type="CDD" id="cd00834">
    <property type="entry name" value="KAS_I_II"/>
    <property type="match status" value="1"/>
</dbReference>
<evidence type="ECO:0000256" key="12">
    <source>
        <dbReference type="PIRSR" id="PIRSR000447-1"/>
    </source>
</evidence>